<dbReference type="Proteomes" id="UP000828251">
    <property type="component" value="Unassembled WGS sequence"/>
</dbReference>
<dbReference type="InterPro" id="IPR019557">
    <property type="entry name" value="AminoTfrase-like_pln_mobile"/>
</dbReference>
<protein>
    <recommendedName>
        <fullName evidence="1">Aminotransferase-like plant mobile domain-containing protein</fullName>
    </recommendedName>
</protein>
<dbReference type="OrthoDB" id="970874at2759"/>
<reference evidence="2 3" key="1">
    <citation type="journal article" date="2021" name="Plant Biotechnol. J.">
        <title>Multi-omics assisted identification of the key and species-specific regulatory components of drought-tolerant mechanisms in Gossypium stocksii.</title>
        <authorList>
            <person name="Yu D."/>
            <person name="Ke L."/>
            <person name="Zhang D."/>
            <person name="Wu Y."/>
            <person name="Sun Y."/>
            <person name="Mei J."/>
            <person name="Sun J."/>
            <person name="Sun Y."/>
        </authorList>
    </citation>
    <scope>NUCLEOTIDE SEQUENCE [LARGE SCALE GENOMIC DNA]</scope>
    <source>
        <strain evidence="3">cv. E1</strain>
        <tissue evidence="2">Leaf</tissue>
    </source>
</reference>
<evidence type="ECO:0000313" key="2">
    <source>
        <dbReference type="EMBL" id="KAH1038385.1"/>
    </source>
</evidence>
<keyword evidence="3" id="KW-1185">Reference proteome</keyword>
<dbReference type="GO" id="GO:0010073">
    <property type="term" value="P:meristem maintenance"/>
    <property type="evidence" value="ECO:0007669"/>
    <property type="project" value="InterPro"/>
</dbReference>
<name>A0A9D3UD33_9ROSI</name>
<evidence type="ECO:0000259" key="1">
    <source>
        <dbReference type="Pfam" id="PF10536"/>
    </source>
</evidence>
<dbReference type="EMBL" id="JAIQCV010000012">
    <property type="protein sequence ID" value="KAH1038385.1"/>
    <property type="molecule type" value="Genomic_DNA"/>
</dbReference>
<comment type="caution">
    <text evidence="2">The sequence shown here is derived from an EMBL/GenBank/DDBJ whole genome shotgun (WGS) entry which is preliminary data.</text>
</comment>
<dbReference type="PANTHER" id="PTHR46033:SF8">
    <property type="entry name" value="PROTEIN MAINTENANCE OF MERISTEMS-LIKE"/>
    <property type="match status" value="1"/>
</dbReference>
<organism evidence="2 3">
    <name type="scientific">Gossypium stocksii</name>
    <dbReference type="NCBI Taxonomy" id="47602"/>
    <lineage>
        <taxon>Eukaryota</taxon>
        <taxon>Viridiplantae</taxon>
        <taxon>Streptophyta</taxon>
        <taxon>Embryophyta</taxon>
        <taxon>Tracheophyta</taxon>
        <taxon>Spermatophyta</taxon>
        <taxon>Magnoliopsida</taxon>
        <taxon>eudicotyledons</taxon>
        <taxon>Gunneridae</taxon>
        <taxon>Pentapetalae</taxon>
        <taxon>rosids</taxon>
        <taxon>malvids</taxon>
        <taxon>Malvales</taxon>
        <taxon>Malvaceae</taxon>
        <taxon>Malvoideae</taxon>
        <taxon>Gossypium</taxon>
    </lineage>
</organism>
<gene>
    <name evidence="2" type="ORF">J1N35_040128</name>
</gene>
<evidence type="ECO:0000313" key="3">
    <source>
        <dbReference type="Proteomes" id="UP000828251"/>
    </source>
</evidence>
<feature type="domain" description="Aminotransferase-like plant mobile" evidence="1">
    <location>
        <begin position="52"/>
        <end position="128"/>
    </location>
</feature>
<dbReference type="AlphaFoldDB" id="A0A9D3UD33"/>
<dbReference type="PANTHER" id="PTHR46033">
    <property type="entry name" value="PROTEIN MAIN-LIKE 2"/>
    <property type="match status" value="1"/>
</dbReference>
<proteinExistence type="predicted"/>
<dbReference type="Pfam" id="PF10536">
    <property type="entry name" value="PMD"/>
    <property type="match status" value="1"/>
</dbReference>
<dbReference type="InterPro" id="IPR044824">
    <property type="entry name" value="MAIN-like"/>
</dbReference>
<accession>A0A9D3UD33</accession>
<sequence length="133" mass="15102">MASSLICFNDKYIFATQLANDCVLEGFIHNLSKSLNSEIRGYLQDVKFLYASHMFEGYKLDPTLINTLVERWGPETHIFHLPCDECTITLEDVALQMGLMMDGLVVMGVMVILDKEDLYKAFLEKVPNKFQGG</sequence>